<dbReference type="Pfam" id="PF01425">
    <property type="entry name" value="Amidase"/>
    <property type="match status" value="1"/>
</dbReference>
<dbReference type="PANTHER" id="PTHR11895">
    <property type="entry name" value="TRANSAMIDASE"/>
    <property type="match status" value="1"/>
</dbReference>
<dbReference type="PANTHER" id="PTHR11895:SF151">
    <property type="entry name" value="GLUTAMYL-TRNA(GLN) AMIDOTRANSFERASE SUBUNIT A"/>
    <property type="match status" value="1"/>
</dbReference>
<reference evidence="2" key="1">
    <citation type="submission" date="2017-02" db="EMBL/GenBank/DDBJ databases">
        <title>Delving into the versatile metabolic prowess of the omnipresent phylum Bacteroidetes.</title>
        <authorList>
            <person name="Nobu M.K."/>
            <person name="Mei R."/>
            <person name="Narihiro T."/>
            <person name="Kuroda K."/>
            <person name="Liu W.-T."/>
        </authorList>
    </citation>
    <scope>NUCLEOTIDE SEQUENCE</scope>
    <source>
        <strain evidence="2">ADurb.Bin417</strain>
    </source>
</reference>
<dbReference type="GO" id="GO:0016874">
    <property type="term" value="F:ligase activity"/>
    <property type="evidence" value="ECO:0007669"/>
    <property type="project" value="UniProtKB-KW"/>
</dbReference>
<sequence>MVYYVLAPAEASANLARFDGVRYGRRMPEGATMRDLYELSRDAGFGKEVKRRIIMGTFVLSSGYYDAYYLQAQKVRTLIRQDFESAFKEVDLLVTPTAPGPAFRIGSKVTDPLTMYLSDVFTVSCNLAGLPGLNLPVGRTAGNLPVGLQLLGPVFSEELVLRAARALERELGGPGAV</sequence>
<keyword evidence="2" id="KW-0808">Transferase</keyword>
<evidence type="ECO:0000313" key="2">
    <source>
        <dbReference type="EMBL" id="OPZ89549.1"/>
    </source>
</evidence>
<feature type="domain" description="Amidase" evidence="1">
    <location>
        <begin position="2"/>
        <end position="161"/>
    </location>
</feature>
<proteinExistence type="predicted"/>
<dbReference type="InterPro" id="IPR023631">
    <property type="entry name" value="Amidase_dom"/>
</dbReference>
<dbReference type="EC" id="6.3.5.-" evidence="2"/>
<dbReference type="Proteomes" id="UP000485484">
    <property type="component" value="Unassembled WGS sequence"/>
</dbReference>
<organism evidence="2">
    <name type="scientific">candidate division TA06 bacterium ADurb.Bin417</name>
    <dbReference type="NCBI Taxonomy" id="1852828"/>
    <lineage>
        <taxon>Bacteria</taxon>
        <taxon>Bacteria division TA06</taxon>
    </lineage>
</organism>
<dbReference type="AlphaFoldDB" id="A0A1V5M8K0"/>
<dbReference type="SUPFAM" id="SSF75304">
    <property type="entry name" value="Amidase signature (AS) enzymes"/>
    <property type="match status" value="1"/>
</dbReference>
<dbReference type="InterPro" id="IPR036928">
    <property type="entry name" value="AS_sf"/>
</dbReference>
<protein>
    <submittedName>
        <fullName evidence="2">Glutamyl-tRNA(Gln) amidotransferase subunit A</fullName>
        <ecNumber evidence="2">6.3.5.-</ecNumber>
    </submittedName>
</protein>
<name>A0A1V5M8K0_UNCT6</name>
<keyword evidence="2" id="KW-0436">Ligase</keyword>
<evidence type="ECO:0000259" key="1">
    <source>
        <dbReference type="Pfam" id="PF01425"/>
    </source>
</evidence>
<dbReference type="EMBL" id="MWAK01000354">
    <property type="protein sequence ID" value="OPZ89549.1"/>
    <property type="molecule type" value="Genomic_DNA"/>
</dbReference>
<dbReference type="InterPro" id="IPR000120">
    <property type="entry name" value="Amidase"/>
</dbReference>
<gene>
    <name evidence="2" type="primary">gatA_2</name>
    <name evidence="2" type="ORF">BWY73_01480</name>
</gene>
<dbReference type="Gene3D" id="3.90.1300.10">
    <property type="entry name" value="Amidase signature (AS) domain"/>
    <property type="match status" value="1"/>
</dbReference>
<accession>A0A1V5M8K0</accession>
<dbReference type="GO" id="GO:0016740">
    <property type="term" value="F:transferase activity"/>
    <property type="evidence" value="ECO:0007669"/>
    <property type="project" value="UniProtKB-KW"/>
</dbReference>
<comment type="caution">
    <text evidence="2">The sequence shown here is derived from an EMBL/GenBank/DDBJ whole genome shotgun (WGS) entry which is preliminary data.</text>
</comment>